<dbReference type="EMBL" id="CAKLPY010000002">
    <property type="protein sequence ID" value="CAH0996761.1"/>
    <property type="molecule type" value="Genomic_DNA"/>
</dbReference>
<sequence length="213" mass="24515">MNYTILQELIANLEDFEGETASKAIKMEDFVLFLNQKYLKNLASSKPTIDVNAKNDTNNIGQLVAFLYRYAKGYIKKALEESTLLTLDDFGYLAAVWQQGDLTKTQVIEKNIHEKNTGMEIIKRLIANNLLEQYNDLTDKRSKRLKITALGQTELFKSFDGMLKVSQIISGKLNSSEKIQLFYLLSKLHDFHNPIFLNEKESSIDNILEKYFN</sequence>
<name>A0ABN8EZI6_9BACT</name>
<dbReference type="Proteomes" id="UP000837932">
    <property type="component" value="Unassembled WGS sequence"/>
</dbReference>
<gene>
    <name evidence="1" type="ORF">EMA8858_02896</name>
</gene>
<proteinExistence type="predicted"/>
<dbReference type="InterPro" id="IPR036390">
    <property type="entry name" value="WH_DNA-bd_sf"/>
</dbReference>
<comment type="caution">
    <text evidence="1">The sequence shown here is derived from an EMBL/GenBank/DDBJ whole genome shotgun (WGS) entry which is preliminary data.</text>
</comment>
<dbReference type="InterPro" id="IPR036388">
    <property type="entry name" value="WH-like_DNA-bd_sf"/>
</dbReference>
<reference evidence="1" key="1">
    <citation type="submission" date="2021-12" db="EMBL/GenBank/DDBJ databases">
        <authorList>
            <person name="Rodrigo-Torres L."/>
            <person name="Arahal R. D."/>
            <person name="Lucena T."/>
        </authorList>
    </citation>
    <scope>NUCLEOTIDE SEQUENCE</scope>
    <source>
        <strain evidence="1">CECT 8858</strain>
    </source>
</reference>
<evidence type="ECO:0000313" key="1">
    <source>
        <dbReference type="EMBL" id="CAH0996761.1"/>
    </source>
</evidence>
<evidence type="ECO:0000313" key="2">
    <source>
        <dbReference type="Proteomes" id="UP000837932"/>
    </source>
</evidence>
<accession>A0ABN8EZI6</accession>
<organism evidence="1 2">
    <name type="scientific">Emticicia aquatica</name>
    <dbReference type="NCBI Taxonomy" id="1681835"/>
    <lineage>
        <taxon>Bacteria</taxon>
        <taxon>Pseudomonadati</taxon>
        <taxon>Bacteroidota</taxon>
        <taxon>Cytophagia</taxon>
        <taxon>Cytophagales</taxon>
        <taxon>Leadbetterellaceae</taxon>
        <taxon>Emticicia</taxon>
    </lineage>
</organism>
<dbReference type="Gene3D" id="1.10.10.10">
    <property type="entry name" value="Winged helix-like DNA-binding domain superfamily/Winged helix DNA-binding domain"/>
    <property type="match status" value="1"/>
</dbReference>
<keyword evidence="2" id="KW-1185">Reference proteome</keyword>
<protein>
    <recommendedName>
        <fullName evidence="3">MarR family transcriptional regulator</fullName>
    </recommendedName>
</protein>
<evidence type="ECO:0008006" key="3">
    <source>
        <dbReference type="Google" id="ProtNLM"/>
    </source>
</evidence>
<dbReference type="RefSeq" id="WP_238807312.1">
    <property type="nucleotide sequence ID" value="NZ_CAKLPY010000002.1"/>
</dbReference>
<dbReference type="SUPFAM" id="SSF46785">
    <property type="entry name" value="Winged helix' DNA-binding domain"/>
    <property type="match status" value="1"/>
</dbReference>